<evidence type="ECO:0000313" key="9">
    <source>
        <dbReference type="EMBL" id="MBB3727805.1"/>
    </source>
</evidence>
<dbReference type="RefSeq" id="WP_221241141.1">
    <property type="nucleotide sequence ID" value="NZ_JACIBV010000001.1"/>
</dbReference>
<evidence type="ECO:0000256" key="2">
    <source>
        <dbReference type="ARBA" id="ARBA00022448"/>
    </source>
</evidence>
<reference evidence="9 10" key="1">
    <citation type="submission" date="2020-08" db="EMBL/GenBank/DDBJ databases">
        <title>Sequencing the genomes of 1000 actinobacteria strains.</title>
        <authorList>
            <person name="Klenk H.-P."/>
        </authorList>
    </citation>
    <scope>NUCLEOTIDE SEQUENCE [LARGE SCALE GENOMIC DNA]</scope>
    <source>
        <strain evidence="9 10">DSM 44320</strain>
    </source>
</reference>
<dbReference type="GeneID" id="95390081"/>
<keyword evidence="6 7" id="KW-0472">Membrane</keyword>
<feature type="transmembrane region" description="Helical" evidence="7">
    <location>
        <begin position="107"/>
        <end position="128"/>
    </location>
</feature>
<dbReference type="GO" id="GO:0005886">
    <property type="term" value="C:plasma membrane"/>
    <property type="evidence" value="ECO:0007669"/>
    <property type="project" value="UniProtKB-SubCell"/>
</dbReference>
<gene>
    <name evidence="9" type="ORF">FHR33_003665</name>
</gene>
<evidence type="ECO:0000256" key="7">
    <source>
        <dbReference type="RuleBase" id="RU363032"/>
    </source>
</evidence>
<keyword evidence="10" id="KW-1185">Reference proteome</keyword>
<dbReference type="PANTHER" id="PTHR43744">
    <property type="entry name" value="ABC TRANSPORTER PERMEASE PROTEIN MG189-RELATED-RELATED"/>
    <property type="match status" value="1"/>
</dbReference>
<evidence type="ECO:0000256" key="3">
    <source>
        <dbReference type="ARBA" id="ARBA00022475"/>
    </source>
</evidence>
<keyword evidence="5 7" id="KW-1133">Transmembrane helix</keyword>
<evidence type="ECO:0000256" key="5">
    <source>
        <dbReference type="ARBA" id="ARBA00022989"/>
    </source>
</evidence>
<evidence type="ECO:0000259" key="8">
    <source>
        <dbReference type="PROSITE" id="PS50928"/>
    </source>
</evidence>
<comment type="subcellular location">
    <subcellularLocation>
        <location evidence="1 7">Cell membrane</location>
        <topology evidence="1 7">Multi-pass membrane protein</topology>
    </subcellularLocation>
</comment>
<accession>A0A7W5V5Q0</accession>
<dbReference type="EMBL" id="JACIBV010000001">
    <property type="protein sequence ID" value="MBB3727805.1"/>
    <property type="molecule type" value="Genomic_DNA"/>
</dbReference>
<dbReference type="Gene3D" id="1.10.3720.10">
    <property type="entry name" value="MetI-like"/>
    <property type="match status" value="1"/>
</dbReference>
<dbReference type="Proteomes" id="UP000579945">
    <property type="component" value="Unassembled WGS sequence"/>
</dbReference>
<keyword evidence="3" id="KW-1003">Cell membrane</keyword>
<protein>
    <submittedName>
        <fullName evidence="9">Multiple sugar transport system permease protein</fullName>
    </submittedName>
</protein>
<proteinExistence type="inferred from homology"/>
<dbReference type="SUPFAM" id="SSF161098">
    <property type="entry name" value="MetI-like"/>
    <property type="match status" value="1"/>
</dbReference>
<feature type="transmembrane region" description="Helical" evidence="7">
    <location>
        <begin position="185"/>
        <end position="206"/>
    </location>
</feature>
<evidence type="ECO:0000256" key="1">
    <source>
        <dbReference type="ARBA" id="ARBA00004651"/>
    </source>
</evidence>
<keyword evidence="9" id="KW-0762">Sugar transport</keyword>
<keyword evidence="2 7" id="KW-0813">Transport</keyword>
<feature type="transmembrane region" description="Helical" evidence="7">
    <location>
        <begin position="241"/>
        <end position="263"/>
    </location>
</feature>
<dbReference type="CDD" id="cd06261">
    <property type="entry name" value="TM_PBP2"/>
    <property type="match status" value="1"/>
</dbReference>
<feature type="transmembrane region" description="Helical" evidence="7">
    <location>
        <begin position="74"/>
        <end position="95"/>
    </location>
</feature>
<dbReference type="GO" id="GO:0055085">
    <property type="term" value="P:transmembrane transport"/>
    <property type="evidence" value="ECO:0007669"/>
    <property type="project" value="InterPro"/>
</dbReference>
<dbReference type="AlphaFoldDB" id="A0A7W5V5Q0"/>
<organism evidence="9 10">
    <name type="scientific">Nonomuraea dietziae</name>
    <dbReference type="NCBI Taxonomy" id="65515"/>
    <lineage>
        <taxon>Bacteria</taxon>
        <taxon>Bacillati</taxon>
        <taxon>Actinomycetota</taxon>
        <taxon>Actinomycetes</taxon>
        <taxon>Streptosporangiales</taxon>
        <taxon>Streptosporangiaceae</taxon>
        <taxon>Nonomuraea</taxon>
    </lineage>
</organism>
<sequence length="277" mass="30622">MKWMSRATVNILLTVATLYTLLPLTWLLFASTKSLSDLYSTPGFAFADFNLIANIRAVSAENGGIFFRWYLNSVLYAGVGAAVSSFITIMCGYAFDKYQWLGKEKMFGLVLLGVLVPTTATALPLYLLASKVGVVNTFWAVFIPVLVHPFGVYLARVLSSGYVPGEVLEAARSDGAGEIRTFTRVALPMLMPAFVTIFLFQFTAIWNNFFLPLVMLNDQKLYPLSLGLFTWEKQGNAFPEFHSLVITGSLLSVVPLLVVFMSLQRFWKAGMTAGSVK</sequence>
<keyword evidence="4 7" id="KW-0812">Transmembrane</keyword>
<dbReference type="InterPro" id="IPR000515">
    <property type="entry name" value="MetI-like"/>
</dbReference>
<feature type="transmembrane region" description="Helical" evidence="7">
    <location>
        <begin position="134"/>
        <end position="155"/>
    </location>
</feature>
<evidence type="ECO:0000256" key="6">
    <source>
        <dbReference type="ARBA" id="ARBA00023136"/>
    </source>
</evidence>
<comment type="caution">
    <text evidence="9">The sequence shown here is derived from an EMBL/GenBank/DDBJ whole genome shotgun (WGS) entry which is preliminary data.</text>
</comment>
<evidence type="ECO:0000256" key="4">
    <source>
        <dbReference type="ARBA" id="ARBA00022692"/>
    </source>
</evidence>
<name>A0A7W5V5Q0_9ACTN</name>
<dbReference type="InterPro" id="IPR035906">
    <property type="entry name" value="MetI-like_sf"/>
</dbReference>
<feature type="domain" description="ABC transmembrane type-1" evidence="8">
    <location>
        <begin position="70"/>
        <end position="262"/>
    </location>
</feature>
<dbReference type="PROSITE" id="PS50928">
    <property type="entry name" value="ABC_TM1"/>
    <property type="match status" value="1"/>
</dbReference>
<dbReference type="Pfam" id="PF00528">
    <property type="entry name" value="BPD_transp_1"/>
    <property type="match status" value="1"/>
</dbReference>
<comment type="similarity">
    <text evidence="7">Belongs to the binding-protein-dependent transport system permease family.</text>
</comment>
<evidence type="ECO:0000313" key="10">
    <source>
        <dbReference type="Proteomes" id="UP000579945"/>
    </source>
</evidence>
<dbReference type="PANTHER" id="PTHR43744:SF12">
    <property type="entry name" value="ABC TRANSPORTER PERMEASE PROTEIN MG189-RELATED"/>
    <property type="match status" value="1"/>
</dbReference>